<dbReference type="EMBL" id="NCKU01008229">
    <property type="protein sequence ID" value="RWS02053.1"/>
    <property type="molecule type" value="Genomic_DNA"/>
</dbReference>
<accession>A0A3S3RJU7</accession>
<evidence type="ECO:0000313" key="1">
    <source>
        <dbReference type="EMBL" id="RWS02053.1"/>
    </source>
</evidence>
<dbReference type="Proteomes" id="UP000285301">
    <property type="component" value="Unassembled WGS sequence"/>
</dbReference>
<sequence length="265" mass="31675">MSISFILINVCNNLSVGGLQWAADEEVYVFVGKYYFSINVFTAKLSEGKQINYLWPEVETPINGVSKLEYWLDKEDKQPGTFRREIFFYKNSYYWVYNYTIELQNETSFRLLRNGSLIFYQREDFDELTGLLIYDCFGCNQTYEKAYLLLISKNRHLNLCSANEIFNRNESKFVLRIGYEYYKCRNVEKSLPSVRSITNIMYLRDEYYVFYATDEHFVLKTLPYKKPFKYIEVKRFLISDSACFTCDLSNIHIMHFFGFRKETVT</sequence>
<dbReference type="Gene3D" id="2.110.10.10">
    <property type="entry name" value="Hemopexin-like domain"/>
    <property type="match status" value="1"/>
</dbReference>
<evidence type="ECO:0000313" key="2">
    <source>
        <dbReference type="Proteomes" id="UP000285301"/>
    </source>
</evidence>
<name>A0A3S3RJU7_9ACAR</name>
<dbReference type="InterPro" id="IPR036375">
    <property type="entry name" value="Hemopexin-like_dom_sf"/>
</dbReference>
<proteinExistence type="predicted"/>
<organism evidence="1 2">
    <name type="scientific">Dinothrombium tinctorium</name>
    <dbReference type="NCBI Taxonomy" id="1965070"/>
    <lineage>
        <taxon>Eukaryota</taxon>
        <taxon>Metazoa</taxon>
        <taxon>Ecdysozoa</taxon>
        <taxon>Arthropoda</taxon>
        <taxon>Chelicerata</taxon>
        <taxon>Arachnida</taxon>
        <taxon>Acari</taxon>
        <taxon>Acariformes</taxon>
        <taxon>Trombidiformes</taxon>
        <taxon>Prostigmata</taxon>
        <taxon>Anystina</taxon>
        <taxon>Parasitengona</taxon>
        <taxon>Trombidioidea</taxon>
        <taxon>Trombidiidae</taxon>
        <taxon>Dinothrombium</taxon>
    </lineage>
</organism>
<reference evidence="1 2" key="1">
    <citation type="journal article" date="2018" name="Gigascience">
        <title>Genomes of trombidid mites reveal novel predicted allergens and laterally-transferred genes associated with secondary metabolism.</title>
        <authorList>
            <person name="Dong X."/>
            <person name="Chaisiri K."/>
            <person name="Xia D."/>
            <person name="Armstrong S.D."/>
            <person name="Fang Y."/>
            <person name="Donnelly M.J."/>
            <person name="Kadowaki T."/>
            <person name="McGarry J.W."/>
            <person name="Darby A.C."/>
            <person name="Makepeace B.L."/>
        </authorList>
    </citation>
    <scope>NUCLEOTIDE SEQUENCE [LARGE SCALE GENOMIC DNA]</scope>
    <source>
        <strain evidence="1">UoL-WK</strain>
    </source>
</reference>
<comment type="caution">
    <text evidence="1">The sequence shown here is derived from an EMBL/GenBank/DDBJ whole genome shotgun (WGS) entry which is preliminary data.</text>
</comment>
<keyword evidence="2" id="KW-1185">Reference proteome</keyword>
<dbReference type="SUPFAM" id="SSF50923">
    <property type="entry name" value="Hemopexin-like domain"/>
    <property type="match status" value="1"/>
</dbReference>
<dbReference type="AlphaFoldDB" id="A0A3S3RJU7"/>
<gene>
    <name evidence="1" type="ORF">B4U79_18527</name>
</gene>
<protein>
    <submittedName>
        <fullName evidence="1">Uncharacterized protein</fullName>
    </submittedName>
</protein>